<name>W2S4R6_CYPE1</name>
<reference evidence="7 8" key="1">
    <citation type="submission" date="2013-03" db="EMBL/GenBank/DDBJ databases">
        <title>The Genome Sequence of Phialophora europaea CBS 101466.</title>
        <authorList>
            <consortium name="The Broad Institute Genomics Platform"/>
            <person name="Cuomo C."/>
            <person name="de Hoog S."/>
            <person name="Gorbushina A."/>
            <person name="Walker B."/>
            <person name="Young S.K."/>
            <person name="Zeng Q."/>
            <person name="Gargeya S."/>
            <person name="Fitzgerald M."/>
            <person name="Haas B."/>
            <person name="Abouelleil A."/>
            <person name="Allen A.W."/>
            <person name="Alvarado L."/>
            <person name="Arachchi H.M."/>
            <person name="Berlin A.M."/>
            <person name="Chapman S.B."/>
            <person name="Gainer-Dewar J."/>
            <person name="Goldberg J."/>
            <person name="Griggs A."/>
            <person name="Gujja S."/>
            <person name="Hansen M."/>
            <person name="Howarth C."/>
            <person name="Imamovic A."/>
            <person name="Ireland A."/>
            <person name="Larimer J."/>
            <person name="McCowan C."/>
            <person name="Murphy C."/>
            <person name="Pearson M."/>
            <person name="Poon T.W."/>
            <person name="Priest M."/>
            <person name="Roberts A."/>
            <person name="Saif S."/>
            <person name="Shea T."/>
            <person name="Sisk P."/>
            <person name="Sykes S."/>
            <person name="Wortman J."/>
            <person name="Nusbaum C."/>
            <person name="Birren B."/>
        </authorList>
    </citation>
    <scope>NUCLEOTIDE SEQUENCE [LARGE SCALE GENOMIC DNA]</scope>
    <source>
        <strain evidence="7 8">CBS 101466</strain>
    </source>
</reference>
<feature type="transmembrane region" description="Helical" evidence="6">
    <location>
        <begin position="117"/>
        <end position="134"/>
    </location>
</feature>
<evidence type="ECO:0000256" key="4">
    <source>
        <dbReference type="ARBA" id="ARBA00023136"/>
    </source>
</evidence>
<evidence type="ECO:0008006" key="9">
    <source>
        <dbReference type="Google" id="ProtNLM"/>
    </source>
</evidence>
<dbReference type="GO" id="GO:0005459">
    <property type="term" value="F:UDP-galactose transmembrane transporter activity"/>
    <property type="evidence" value="ECO:0007669"/>
    <property type="project" value="EnsemblFungi"/>
</dbReference>
<dbReference type="GO" id="GO:0000139">
    <property type="term" value="C:Golgi membrane"/>
    <property type="evidence" value="ECO:0007669"/>
    <property type="project" value="EnsemblFungi"/>
</dbReference>
<evidence type="ECO:0000256" key="5">
    <source>
        <dbReference type="SAM" id="MobiDB-lite"/>
    </source>
</evidence>
<organism evidence="7 8">
    <name type="scientific">Cyphellophora europaea (strain CBS 101466)</name>
    <name type="common">Phialophora europaea</name>
    <dbReference type="NCBI Taxonomy" id="1220924"/>
    <lineage>
        <taxon>Eukaryota</taxon>
        <taxon>Fungi</taxon>
        <taxon>Dikarya</taxon>
        <taxon>Ascomycota</taxon>
        <taxon>Pezizomycotina</taxon>
        <taxon>Eurotiomycetes</taxon>
        <taxon>Chaetothyriomycetidae</taxon>
        <taxon>Chaetothyriales</taxon>
        <taxon>Cyphellophoraceae</taxon>
        <taxon>Cyphellophora</taxon>
    </lineage>
</organism>
<feature type="transmembrane region" description="Helical" evidence="6">
    <location>
        <begin position="320"/>
        <end position="337"/>
    </location>
</feature>
<dbReference type="VEuPathDB" id="FungiDB:HMPREF1541_02846"/>
<protein>
    <recommendedName>
        <fullName evidence="9">UDP-galactose transporter</fullName>
    </recommendedName>
</protein>
<dbReference type="Gene3D" id="1.10.3730.20">
    <property type="match status" value="1"/>
</dbReference>
<keyword evidence="3 6" id="KW-1133">Transmembrane helix</keyword>
<dbReference type="HOGENOM" id="CLU_024645_2_0_1"/>
<feature type="transmembrane region" description="Helical" evidence="6">
    <location>
        <begin position="12"/>
        <end position="32"/>
    </location>
</feature>
<dbReference type="InParanoid" id="W2S4R6"/>
<keyword evidence="4 6" id="KW-0472">Membrane</keyword>
<keyword evidence="8" id="KW-1185">Reference proteome</keyword>
<feature type="transmembrane region" description="Helical" evidence="6">
    <location>
        <begin position="235"/>
        <end position="253"/>
    </location>
</feature>
<evidence type="ECO:0000256" key="2">
    <source>
        <dbReference type="ARBA" id="ARBA00022692"/>
    </source>
</evidence>
<dbReference type="AlphaFoldDB" id="W2S4R6"/>
<dbReference type="NCBIfam" id="TIGR00803">
    <property type="entry name" value="nst"/>
    <property type="match status" value="2"/>
</dbReference>
<dbReference type="Pfam" id="PF04142">
    <property type="entry name" value="Nuc_sug_transp"/>
    <property type="match status" value="1"/>
</dbReference>
<feature type="transmembrane region" description="Helical" evidence="6">
    <location>
        <begin position="87"/>
        <end position="108"/>
    </location>
</feature>
<evidence type="ECO:0000313" key="7">
    <source>
        <dbReference type="EMBL" id="ETN43687.1"/>
    </source>
</evidence>
<feature type="transmembrane region" description="Helical" evidence="6">
    <location>
        <begin position="194"/>
        <end position="215"/>
    </location>
</feature>
<dbReference type="RefSeq" id="XP_008715423.1">
    <property type="nucleotide sequence ID" value="XM_008717201.1"/>
</dbReference>
<dbReference type="InterPro" id="IPR037185">
    <property type="entry name" value="EmrE-like"/>
</dbReference>
<feature type="transmembrane region" description="Helical" evidence="6">
    <location>
        <begin position="297"/>
        <end position="314"/>
    </location>
</feature>
<evidence type="ECO:0000256" key="3">
    <source>
        <dbReference type="ARBA" id="ARBA00022989"/>
    </source>
</evidence>
<dbReference type="GeneID" id="19970185"/>
<keyword evidence="2 6" id="KW-0812">Transmembrane</keyword>
<evidence type="ECO:0000256" key="1">
    <source>
        <dbReference type="ARBA" id="ARBA00004477"/>
    </source>
</evidence>
<dbReference type="eggNOG" id="KOG2234">
    <property type="taxonomic scope" value="Eukaryota"/>
</dbReference>
<dbReference type="PANTHER" id="PTHR10231">
    <property type="entry name" value="NUCLEOTIDE-SUGAR TRANSMEMBRANE TRANSPORTER"/>
    <property type="match status" value="1"/>
</dbReference>
<gene>
    <name evidence="7" type="ORF">HMPREF1541_02846</name>
</gene>
<feature type="transmembrane region" description="Helical" evidence="6">
    <location>
        <begin position="265"/>
        <end position="290"/>
    </location>
</feature>
<proteinExistence type="predicted"/>
<dbReference type="InterPro" id="IPR007271">
    <property type="entry name" value="Nuc_sug_transpt"/>
</dbReference>
<dbReference type="STRING" id="1220924.W2S4R6"/>
<dbReference type="GO" id="GO:0097624">
    <property type="term" value="P:UDP-galactose transmembrane import into Golgi lumen"/>
    <property type="evidence" value="ECO:0007669"/>
    <property type="project" value="EnsemblFungi"/>
</dbReference>
<dbReference type="EMBL" id="KB822718">
    <property type="protein sequence ID" value="ETN43687.1"/>
    <property type="molecule type" value="Genomic_DNA"/>
</dbReference>
<dbReference type="Proteomes" id="UP000030752">
    <property type="component" value="Unassembled WGS sequence"/>
</dbReference>
<comment type="subcellular location">
    <subcellularLocation>
        <location evidence="1">Endoplasmic reticulum membrane</location>
        <topology evidence="1">Multi-pass membrane protein</topology>
    </subcellularLocation>
</comment>
<evidence type="ECO:0000256" key="6">
    <source>
        <dbReference type="SAM" id="Phobius"/>
    </source>
</evidence>
<sequence length="409" mass="44798">MPTPDGHRYLPSTAVFLVEALKLVICLTIAFHEFALNAPGTVTLTHLIGGFTNAIIAGDSWKMAIPASVYTLANSLQYVAISNLDAATFHVVYQFKIIVTAVFSVVMLRRSLTPRQWLALLMLMIGVALVSLPHEERHSLASSHHTRIYVPRSINPLLQHLGLSPSGANMRKRSATYEGIEEDELALNSPGADASVGLLALLSVCVCSGWAGVYFERTIKDSTHSTSMWIRNVQLSLYSLFPAFFIGIIFLDGEHVAKNGFFAGYNWVVVLSIAIQSFGGIVAAFAIYYADNISKNFAVSISMILSSFASFIFFDFIASMNFIIGTTIVLLATWLYSTHDTGNGKPPQIRIQEFEKPTISSPTEAGDMSIQIPKTPLSSEEKALATSRPGSPSYKKRKNEVGYFTKAHD</sequence>
<dbReference type="PIRSF" id="PIRSF005799">
    <property type="entry name" value="UDP-gal_transpt"/>
    <property type="match status" value="1"/>
</dbReference>
<evidence type="ECO:0000313" key="8">
    <source>
        <dbReference type="Proteomes" id="UP000030752"/>
    </source>
</evidence>
<dbReference type="OrthoDB" id="408493at2759"/>
<accession>W2S4R6</accession>
<feature type="region of interest" description="Disordered" evidence="5">
    <location>
        <begin position="375"/>
        <end position="409"/>
    </location>
</feature>
<dbReference type="SUPFAM" id="SSF103481">
    <property type="entry name" value="Multidrug resistance efflux transporter EmrE"/>
    <property type="match status" value="1"/>
</dbReference>